<dbReference type="GO" id="GO:0016874">
    <property type="term" value="F:ligase activity"/>
    <property type="evidence" value="ECO:0007669"/>
    <property type="project" value="UniProtKB-KW"/>
</dbReference>
<protein>
    <submittedName>
        <fullName evidence="2">DNA ligase D</fullName>
    </submittedName>
</protein>
<keyword evidence="2" id="KW-0436">Ligase</keyword>
<dbReference type="Pfam" id="PF21686">
    <property type="entry name" value="LigD_Prim-Pol"/>
    <property type="match status" value="1"/>
</dbReference>
<dbReference type="AlphaFoldDB" id="A0A4Q0PJ15"/>
<comment type="caution">
    <text evidence="2">The sequence shown here is derived from an EMBL/GenBank/DDBJ whole genome shotgun (WGS) entry which is preliminary data.</text>
</comment>
<evidence type="ECO:0000313" key="2">
    <source>
        <dbReference type="EMBL" id="RXG26301.1"/>
    </source>
</evidence>
<dbReference type="Proteomes" id="UP000289859">
    <property type="component" value="Unassembled WGS sequence"/>
</dbReference>
<sequence>MNFTNLEKVYWPDSGYTKYDLIDYYIQVSEYILPYLKDRPQSLHRHPDGIKNKGFYQKDHEHLPSWIETLEQFSKSSDRTINYLLCQNEATLLYMANMGCIEINPWNSRIGLLDKPDYAIIDLDPSDTNTFEHVITVAQVVKQILDQAGIEGLCKTSGSSGIHIYLPLAAQYTYAEARNFTKLLCMFVEEQLPDLTSMTRAVKARKGKIYLDYLQNRKGQTLAAAYCVRPRSGATVSAPLEWHEVKPGLKIDDFTLKTMPFRLQKKGDLFAGVRGAGIDMAAAIERLEK</sequence>
<dbReference type="PANTHER" id="PTHR42705">
    <property type="entry name" value="BIFUNCTIONAL NON-HOMOLOGOUS END JOINING PROTEIN LIGD"/>
    <property type="match status" value="1"/>
</dbReference>
<dbReference type="EMBL" id="QOVK01000001">
    <property type="protein sequence ID" value="RXG26301.1"/>
    <property type="molecule type" value="Genomic_DNA"/>
</dbReference>
<keyword evidence="3" id="KW-1185">Reference proteome</keyword>
<dbReference type="CDD" id="cd04865">
    <property type="entry name" value="LigD_Pol_like_2"/>
    <property type="match status" value="1"/>
</dbReference>
<dbReference type="InterPro" id="IPR052171">
    <property type="entry name" value="NHEJ_LigD"/>
</dbReference>
<dbReference type="NCBIfam" id="TIGR02778">
    <property type="entry name" value="ligD_pol"/>
    <property type="match status" value="1"/>
</dbReference>
<feature type="domain" description="DNA ligase D polymerase" evidence="1">
    <location>
        <begin position="17"/>
        <end position="270"/>
    </location>
</feature>
<organism evidence="2 3">
    <name type="scientific">Leeuwenhoekiella polynyae</name>
    <dbReference type="NCBI Taxonomy" id="1550906"/>
    <lineage>
        <taxon>Bacteria</taxon>
        <taxon>Pseudomonadati</taxon>
        <taxon>Bacteroidota</taxon>
        <taxon>Flavobacteriia</taxon>
        <taxon>Flavobacteriales</taxon>
        <taxon>Flavobacteriaceae</taxon>
        <taxon>Leeuwenhoekiella</taxon>
    </lineage>
</organism>
<gene>
    <name evidence="2" type="ORF">DSM02_295</name>
</gene>
<evidence type="ECO:0000313" key="3">
    <source>
        <dbReference type="Proteomes" id="UP000289859"/>
    </source>
</evidence>
<reference evidence="2 3" key="1">
    <citation type="submission" date="2018-07" db="EMBL/GenBank/DDBJ databases">
        <title>Leeuwenhoekiella genomics.</title>
        <authorList>
            <person name="Tahon G."/>
            <person name="Willems A."/>
        </authorList>
    </citation>
    <scope>NUCLEOTIDE SEQUENCE [LARGE SCALE GENOMIC DNA]</scope>
    <source>
        <strain evidence="2 3">LMG 29608</strain>
    </source>
</reference>
<proteinExistence type="predicted"/>
<name>A0A4Q0PJ15_9FLAO</name>
<dbReference type="PANTHER" id="PTHR42705:SF2">
    <property type="entry name" value="BIFUNCTIONAL NON-HOMOLOGOUS END JOINING PROTEIN LIGD"/>
    <property type="match status" value="1"/>
</dbReference>
<dbReference type="Gene3D" id="3.90.920.10">
    <property type="entry name" value="DNA primase, PRIM domain"/>
    <property type="match status" value="1"/>
</dbReference>
<dbReference type="RefSeq" id="WP_240673952.1">
    <property type="nucleotide sequence ID" value="NZ_JBHUOO010000004.1"/>
</dbReference>
<dbReference type="InterPro" id="IPR014145">
    <property type="entry name" value="LigD_pol_dom"/>
</dbReference>
<accession>A0A4Q0PJ15</accession>
<evidence type="ECO:0000259" key="1">
    <source>
        <dbReference type="Pfam" id="PF21686"/>
    </source>
</evidence>